<reference evidence="2" key="1">
    <citation type="journal article" date="2020" name="Nature">
        <title>Giant virus diversity and host interactions through global metagenomics.</title>
        <authorList>
            <person name="Schulz F."/>
            <person name="Roux S."/>
            <person name="Paez-Espino D."/>
            <person name="Jungbluth S."/>
            <person name="Walsh D.A."/>
            <person name="Denef V.J."/>
            <person name="McMahon K.D."/>
            <person name="Konstantinidis K.T."/>
            <person name="Eloe-Fadrosh E.A."/>
            <person name="Kyrpides N.C."/>
            <person name="Woyke T."/>
        </authorList>
    </citation>
    <scope>NUCLEOTIDE SEQUENCE</scope>
    <source>
        <strain evidence="2">GVMAG-M-3300010157-4</strain>
    </source>
</reference>
<evidence type="ECO:0000313" key="2">
    <source>
        <dbReference type="EMBL" id="QHS87310.1"/>
    </source>
</evidence>
<keyword evidence="1" id="KW-1133">Transmembrane helix</keyword>
<proteinExistence type="predicted"/>
<keyword evidence="1" id="KW-0472">Membrane</keyword>
<sequence>MKSIKQTVVDLFQNESIRSEIKDILKPFGVIIYNEVYFYLLMILVYCGILFVSTLCGLYYMLRINRQLNMLMEKKEYLDML</sequence>
<protein>
    <submittedName>
        <fullName evidence="2">Uncharacterized protein</fullName>
    </submittedName>
</protein>
<evidence type="ECO:0000256" key="1">
    <source>
        <dbReference type="SAM" id="Phobius"/>
    </source>
</evidence>
<dbReference type="AlphaFoldDB" id="A0A6C0B5H3"/>
<name>A0A6C0B5H3_9ZZZZ</name>
<feature type="transmembrane region" description="Helical" evidence="1">
    <location>
        <begin position="36"/>
        <end position="62"/>
    </location>
</feature>
<accession>A0A6C0B5H3</accession>
<organism evidence="2">
    <name type="scientific">viral metagenome</name>
    <dbReference type="NCBI Taxonomy" id="1070528"/>
    <lineage>
        <taxon>unclassified sequences</taxon>
        <taxon>metagenomes</taxon>
        <taxon>organismal metagenomes</taxon>
    </lineage>
</organism>
<dbReference type="EMBL" id="MN739080">
    <property type="protein sequence ID" value="QHS87310.1"/>
    <property type="molecule type" value="Genomic_DNA"/>
</dbReference>
<keyword evidence="1" id="KW-0812">Transmembrane</keyword>